<evidence type="ECO:0000256" key="3">
    <source>
        <dbReference type="ARBA" id="ARBA00022692"/>
    </source>
</evidence>
<feature type="domain" description="Major facilitator superfamily (MFS) profile" evidence="8">
    <location>
        <begin position="29"/>
        <end position="428"/>
    </location>
</feature>
<comment type="similarity">
    <text evidence="2">Belongs to the major facilitator superfamily. Nitrate/nitrite porter (TC 2.A.1.8) family.</text>
</comment>
<dbReference type="InterPro" id="IPR020846">
    <property type="entry name" value="MFS_dom"/>
</dbReference>
<dbReference type="Proteomes" id="UP000319576">
    <property type="component" value="Chromosome"/>
</dbReference>
<dbReference type="InterPro" id="IPR036259">
    <property type="entry name" value="MFS_trans_sf"/>
</dbReference>
<comment type="subcellular location">
    <subcellularLocation>
        <location evidence="1">Membrane</location>
        <topology evidence="1">Multi-pass membrane protein</topology>
    </subcellularLocation>
</comment>
<dbReference type="RefSeq" id="WP_202920267.1">
    <property type="nucleotide sequence ID" value="NZ_CP036273.1"/>
</dbReference>
<name>A0A517XWY8_9BACT</name>
<dbReference type="AlphaFoldDB" id="A0A517XWY8"/>
<dbReference type="GO" id="GO:0015112">
    <property type="term" value="F:nitrate transmembrane transporter activity"/>
    <property type="evidence" value="ECO:0007669"/>
    <property type="project" value="InterPro"/>
</dbReference>
<dbReference type="KEGG" id="uli:ETAA1_40050"/>
<feature type="transmembrane region" description="Helical" evidence="7">
    <location>
        <begin position="172"/>
        <end position="194"/>
    </location>
</feature>
<keyword evidence="3 7" id="KW-0812">Transmembrane</keyword>
<feature type="transmembrane region" description="Helical" evidence="7">
    <location>
        <begin position="310"/>
        <end position="331"/>
    </location>
</feature>
<dbReference type="InterPro" id="IPR011701">
    <property type="entry name" value="MFS"/>
</dbReference>
<keyword evidence="10" id="KW-1185">Reference proteome</keyword>
<dbReference type="Gene3D" id="1.20.1250.20">
    <property type="entry name" value="MFS general substrate transporter like domains"/>
    <property type="match status" value="2"/>
</dbReference>
<accession>A0A517XWY8</accession>
<feature type="transmembrane region" description="Helical" evidence="7">
    <location>
        <begin position="15"/>
        <end position="38"/>
    </location>
</feature>
<reference evidence="9 10" key="1">
    <citation type="submission" date="2019-02" db="EMBL/GenBank/DDBJ databases">
        <title>Deep-cultivation of Planctomycetes and their phenomic and genomic characterization uncovers novel biology.</title>
        <authorList>
            <person name="Wiegand S."/>
            <person name="Jogler M."/>
            <person name="Boedeker C."/>
            <person name="Pinto D."/>
            <person name="Vollmers J."/>
            <person name="Rivas-Marin E."/>
            <person name="Kohn T."/>
            <person name="Peeters S.H."/>
            <person name="Heuer A."/>
            <person name="Rast P."/>
            <person name="Oberbeckmann S."/>
            <person name="Bunk B."/>
            <person name="Jeske O."/>
            <person name="Meyerdierks A."/>
            <person name="Storesund J.E."/>
            <person name="Kallscheuer N."/>
            <person name="Luecker S."/>
            <person name="Lage O.M."/>
            <person name="Pohl T."/>
            <person name="Merkel B.J."/>
            <person name="Hornburger P."/>
            <person name="Mueller R.-W."/>
            <person name="Bruemmer F."/>
            <person name="Labrenz M."/>
            <person name="Spormann A.M."/>
            <person name="Op den Camp H."/>
            <person name="Overmann J."/>
            <person name="Amann R."/>
            <person name="Jetten M.S.M."/>
            <person name="Mascher T."/>
            <person name="Medema M.H."/>
            <person name="Devos D.P."/>
            <person name="Kaster A.-K."/>
            <person name="Ovreas L."/>
            <person name="Rohde M."/>
            <person name="Galperin M.Y."/>
            <person name="Jogler C."/>
        </authorList>
    </citation>
    <scope>NUCLEOTIDE SEQUENCE [LARGE SCALE GENOMIC DNA]</scope>
    <source>
        <strain evidence="9 10">ETA_A1</strain>
    </source>
</reference>
<organism evidence="9 10">
    <name type="scientific">Urbifossiella limnaea</name>
    <dbReference type="NCBI Taxonomy" id="2528023"/>
    <lineage>
        <taxon>Bacteria</taxon>
        <taxon>Pseudomonadati</taxon>
        <taxon>Planctomycetota</taxon>
        <taxon>Planctomycetia</taxon>
        <taxon>Gemmatales</taxon>
        <taxon>Gemmataceae</taxon>
        <taxon>Urbifossiella</taxon>
    </lineage>
</organism>
<dbReference type="InterPro" id="IPR044772">
    <property type="entry name" value="NO3_transporter"/>
</dbReference>
<evidence type="ECO:0000313" key="10">
    <source>
        <dbReference type="Proteomes" id="UP000319576"/>
    </source>
</evidence>
<proteinExistence type="inferred from homology"/>
<sequence length="449" mass="47553">MTPDDTEPTGPRLRVMWMSTFAFTVLFAVWLMLGVLGLEIKKDTALMLGADDAASMTPDQIKAAVESRFEWLLAAAILAGSLPRLNFGIWADKHGGRNMMVGLLLFCAIPAYGLAFASSYAELLTAATLFGLAGNSFTVGIAWNSAWFPTRQKGTALGVFGAGNVGASGTKLLVVLVPTVLTLIPVGGYLGGLIPGGWRFVPVLYAALLVLTAVGVWFVCPKVDHCPGRGRPLGEMLAPLKHVRVWRLSLYYVVVFGAYVALSSWLPNYYRNTFGVDLRTAALLTAMYIFPASLLRPLGGYLSDKFGPRVVTYAVFVGMTVALIPLCLPTHVLDLGVTLFTGLMVVVGVGMGIGKASVYKYVPNYFPKDVGAVGGLVGMLGALGGFVLPPVFGMVGRATGSPQAAFVALLALTVGSLAWLHLVVVAMKRAEARMMAEPEPALALASAES</sequence>
<dbReference type="GO" id="GO:0042128">
    <property type="term" value="P:nitrate assimilation"/>
    <property type="evidence" value="ECO:0007669"/>
    <property type="project" value="UniProtKB-KW"/>
</dbReference>
<feature type="transmembrane region" description="Helical" evidence="7">
    <location>
        <begin position="337"/>
        <end position="358"/>
    </location>
</feature>
<keyword evidence="5" id="KW-0534">Nitrate assimilation</keyword>
<feature type="transmembrane region" description="Helical" evidence="7">
    <location>
        <begin position="99"/>
        <end position="117"/>
    </location>
</feature>
<evidence type="ECO:0000256" key="2">
    <source>
        <dbReference type="ARBA" id="ARBA00008432"/>
    </source>
</evidence>
<feature type="transmembrane region" description="Helical" evidence="7">
    <location>
        <begin position="370"/>
        <end position="392"/>
    </location>
</feature>
<evidence type="ECO:0000256" key="4">
    <source>
        <dbReference type="ARBA" id="ARBA00022989"/>
    </source>
</evidence>
<dbReference type="SUPFAM" id="SSF103473">
    <property type="entry name" value="MFS general substrate transporter"/>
    <property type="match status" value="1"/>
</dbReference>
<dbReference type="PANTHER" id="PTHR23515">
    <property type="entry name" value="HIGH-AFFINITY NITRATE TRANSPORTER 2.3"/>
    <property type="match status" value="1"/>
</dbReference>
<feature type="transmembrane region" description="Helical" evidence="7">
    <location>
        <begin position="278"/>
        <end position="298"/>
    </location>
</feature>
<protein>
    <submittedName>
        <fullName evidence="9">Putative nitrate transporter NarT</fullName>
    </submittedName>
</protein>
<feature type="transmembrane region" description="Helical" evidence="7">
    <location>
        <begin position="123"/>
        <end position="143"/>
    </location>
</feature>
<feature type="transmembrane region" description="Helical" evidence="7">
    <location>
        <begin position="245"/>
        <end position="266"/>
    </location>
</feature>
<dbReference type="GO" id="GO:0016020">
    <property type="term" value="C:membrane"/>
    <property type="evidence" value="ECO:0007669"/>
    <property type="project" value="UniProtKB-SubCell"/>
</dbReference>
<dbReference type="Pfam" id="PF07690">
    <property type="entry name" value="MFS_1"/>
    <property type="match status" value="1"/>
</dbReference>
<evidence type="ECO:0000256" key="1">
    <source>
        <dbReference type="ARBA" id="ARBA00004141"/>
    </source>
</evidence>
<evidence type="ECO:0000313" key="9">
    <source>
        <dbReference type="EMBL" id="QDU22030.1"/>
    </source>
</evidence>
<gene>
    <name evidence="9" type="primary">narT</name>
    <name evidence="9" type="ORF">ETAA1_40050</name>
</gene>
<feature type="transmembrane region" description="Helical" evidence="7">
    <location>
        <begin position="404"/>
        <end position="425"/>
    </location>
</feature>
<evidence type="ECO:0000256" key="6">
    <source>
        <dbReference type="ARBA" id="ARBA00023136"/>
    </source>
</evidence>
<dbReference type="EMBL" id="CP036273">
    <property type="protein sequence ID" value="QDU22030.1"/>
    <property type="molecule type" value="Genomic_DNA"/>
</dbReference>
<feature type="transmembrane region" description="Helical" evidence="7">
    <location>
        <begin position="200"/>
        <end position="220"/>
    </location>
</feature>
<evidence type="ECO:0000256" key="7">
    <source>
        <dbReference type="SAM" id="Phobius"/>
    </source>
</evidence>
<keyword evidence="4 7" id="KW-1133">Transmembrane helix</keyword>
<keyword evidence="6 7" id="KW-0472">Membrane</keyword>
<evidence type="ECO:0000259" key="8">
    <source>
        <dbReference type="PROSITE" id="PS50850"/>
    </source>
</evidence>
<dbReference type="PROSITE" id="PS50850">
    <property type="entry name" value="MFS"/>
    <property type="match status" value="1"/>
</dbReference>
<dbReference type="CDD" id="cd17341">
    <property type="entry name" value="MFS_NRT2_like"/>
    <property type="match status" value="1"/>
</dbReference>
<evidence type="ECO:0000256" key="5">
    <source>
        <dbReference type="ARBA" id="ARBA00023063"/>
    </source>
</evidence>